<organism evidence="2 3">
    <name type="scientific">Roseibium litorale</name>
    <dbReference type="NCBI Taxonomy" id="2803841"/>
    <lineage>
        <taxon>Bacteria</taxon>
        <taxon>Pseudomonadati</taxon>
        <taxon>Pseudomonadota</taxon>
        <taxon>Alphaproteobacteria</taxon>
        <taxon>Hyphomicrobiales</taxon>
        <taxon>Stappiaceae</taxon>
        <taxon>Roseibium</taxon>
    </lineage>
</organism>
<evidence type="ECO:0000313" key="3">
    <source>
        <dbReference type="Proteomes" id="UP000632063"/>
    </source>
</evidence>
<dbReference type="Proteomes" id="UP000632063">
    <property type="component" value="Unassembled WGS sequence"/>
</dbReference>
<feature type="transmembrane region" description="Helical" evidence="1">
    <location>
        <begin position="267"/>
        <end position="284"/>
    </location>
</feature>
<evidence type="ECO:0008006" key="4">
    <source>
        <dbReference type="Google" id="ProtNLM"/>
    </source>
</evidence>
<evidence type="ECO:0000313" key="2">
    <source>
        <dbReference type="EMBL" id="MBD8891887.1"/>
    </source>
</evidence>
<accession>A0ABR9CM09</accession>
<feature type="transmembrane region" description="Helical" evidence="1">
    <location>
        <begin position="151"/>
        <end position="167"/>
    </location>
</feature>
<feature type="transmembrane region" description="Helical" evidence="1">
    <location>
        <begin position="237"/>
        <end position="255"/>
    </location>
</feature>
<keyword evidence="1" id="KW-1133">Transmembrane helix</keyword>
<feature type="transmembrane region" description="Helical" evidence="1">
    <location>
        <begin position="83"/>
        <end position="102"/>
    </location>
</feature>
<comment type="caution">
    <text evidence="2">The sequence shown here is derived from an EMBL/GenBank/DDBJ whole genome shotgun (WGS) entry which is preliminary data.</text>
</comment>
<dbReference type="RefSeq" id="WP_192148019.1">
    <property type="nucleotide sequence ID" value="NZ_JACYXI010000005.1"/>
</dbReference>
<feature type="transmembrane region" description="Helical" evidence="1">
    <location>
        <begin position="289"/>
        <end position="308"/>
    </location>
</feature>
<evidence type="ECO:0000256" key="1">
    <source>
        <dbReference type="SAM" id="Phobius"/>
    </source>
</evidence>
<feature type="transmembrane region" description="Helical" evidence="1">
    <location>
        <begin position="109"/>
        <end position="131"/>
    </location>
</feature>
<reference evidence="2 3" key="2">
    <citation type="journal article" date="2021" name="Int. J. Syst. Evol. Microbiol.">
        <title>Roseibium litorale sp. nov., isolated from a tidal flat sediment and proposal for the reclassification of Labrenzia polysiphoniae as Roseibium polysiphoniae comb. nov.</title>
        <authorList>
            <person name="Liu Y."/>
            <person name="Pei T."/>
            <person name="Du J."/>
            <person name="Chao M."/>
            <person name="Deng M.R."/>
            <person name="Zhu H."/>
        </authorList>
    </citation>
    <scope>NUCLEOTIDE SEQUENCE [LARGE SCALE GENOMIC DNA]</scope>
    <source>
        <strain evidence="2 3">4C16A</strain>
    </source>
</reference>
<feature type="transmembrane region" description="Helical" evidence="1">
    <location>
        <begin position="314"/>
        <end position="334"/>
    </location>
</feature>
<protein>
    <recommendedName>
        <fullName evidence="4">DUF2157 domain-containing protein</fullName>
    </recommendedName>
</protein>
<keyword evidence="1" id="KW-0812">Transmembrane</keyword>
<feature type="transmembrane region" description="Helical" evidence="1">
    <location>
        <begin position="203"/>
        <end position="221"/>
    </location>
</feature>
<keyword evidence="3" id="KW-1185">Reference proteome</keyword>
<feature type="transmembrane region" description="Helical" evidence="1">
    <location>
        <begin position="174"/>
        <end position="191"/>
    </location>
</feature>
<dbReference type="EMBL" id="JACYXI010000005">
    <property type="protein sequence ID" value="MBD8891887.1"/>
    <property type="molecule type" value="Genomic_DNA"/>
</dbReference>
<name>A0ABR9CM09_9HYPH</name>
<sequence>MTEVLERRLQDAVSAGILDAGLAGRLKTFWLEQDRAAGSKKTVSRADAEEVRFVRGFHDIFIAIGISIFLAGLVYALKGSVPPGAVAFAGAAAIWLLSEIFARRMRLALPSFLLTILFTPFFFLTCLGLFVGEDSTARSAGAAFDNAHAQVLIPPALIATLGASLHLWRFRVPVGFAVVMAGLLFLGIVLVETAVPHLVQNNIAWFTFAAGLASFLAGMVFDSRDLTRSTVNSDKGFWLHLMAAPLIVHSILNLATGGDYFSDTGSAVIVISMFLLLSLVAILVDRRALLVSGLGYFGIALGVLMSEADLAGEAGVAGTLLVLGCFILLLGSAWRFVRRILVAPVAGSPVMRIIPAAS</sequence>
<reference evidence="3" key="1">
    <citation type="submission" date="2020-09" db="EMBL/GenBank/DDBJ databases">
        <title>The genome sequence of strain Labrenzia suaedae 4C16A.</title>
        <authorList>
            <person name="Liu Y."/>
        </authorList>
    </citation>
    <scope>NUCLEOTIDE SEQUENCE [LARGE SCALE GENOMIC DNA]</scope>
    <source>
        <strain evidence="3">4C16A</strain>
    </source>
</reference>
<feature type="transmembrane region" description="Helical" evidence="1">
    <location>
        <begin position="60"/>
        <end position="77"/>
    </location>
</feature>
<keyword evidence="1" id="KW-0472">Membrane</keyword>
<proteinExistence type="predicted"/>
<gene>
    <name evidence="2" type="ORF">IG616_10020</name>
</gene>